<dbReference type="InterPro" id="IPR013320">
    <property type="entry name" value="ConA-like_dom_sf"/>
</dbReference>
<evidence type="ECO:0008006" key="2">
    <source>
        <dbReference type="Google" id="ProtNLM"/>
    </source>
</evidence>
<dbReference type="EMBL" id="BARW01022167">
    <property type="protein sequence ID" value="GAI96342.1"/>
    <property type="molecule type" value="Genomic_DNA"/>
</dbReference>
<name>X1STE2_9ZZZZ</name>
<proteinExistence type="predicted"/>
<feature type="non-terminal residue" evidence="1">
    <location>
        <position position="1"/>
    </location>
</feature>
<gene>
    <name evidence="1" type="ORF">S12H4_37079</name>
</gene>
<accession>X1STE2</accession>
<dbReference type="Gene3D" id="2.60.120.200">
    <property type="match status" value="1"/>
</dbReference>
<sequence length="121" mass="13648">DNIWHNTGAAVVDAAWHHIVCLLDDANDVLKMYVDCNEVYVGSCATSIAADDLFSLGQEYDGLVVSDFLSGFIDEVAIYNRVLSYEEIQQLYNPRIVGDINNDHIVNFLDYIIMAGDWRKD</sequence>
<evidence type="ECO:0000313" key="1">
    <source>
        <dbReference type="EMBL" id="GAI96342.1"/>
    </source>
</evidence>
<dbReference type="AlphaFoldDB" id="X1STE2"/>
<reference evidence="1" key="1">
    <citation type="journal article" date="2014" name="Front. Microbiol.">
        <title>High frequency of phylogenetically diverse reductive dehalogenase-homologous genes in deep subseafloor sedimentary metagenomes.</title>
        <authorList>
            <person name="Kawai M."/>
            <person name="Futagami T."/>
            <person name="Toyoda A."/>
            <person name="Takaki Y."/>
            <person name="Nishi S."/>
            <person name="Hori S."/>
            <person name="Arai W."/>
            <person name="Tsubouchi T."/>
            <person name="Morono Y."/>
            <person name="Uchiyama I."/>
            <person name="Ito T."/>
            <person name="Fujiyama A."/>
            <person name="Inagaki F."/>
            <person name="Takami H."/>
        </authorList>
    </citation>
    <scope>NUCLEOTIDE SEQUENCE</scope>
    <source>
        <strain evidence="1">Expedition CK06-06</strain>
    </source>
</reference>
<organism evidence="1">
    <name type="scientific">marine sediment metagenome</name>
    <dbReference type="NCBI Taxonomy" id="412755"/>
    <lineage>
        <taxon>unclassified sequences</taxon>
        <taxon>metagenomes</taxon>
        <taxon>ecological metagenomes</taxon>
    </lineage>
</organism>
<dbReference type="SUPFAM" id="SSF49899">
    <property type="entry name" value="Concanavalin A-like lectins/glucanases"/>
    <property type="match status" value="1"/>
</dbReference>
<comment type="caution">
    <text evidence="1">The sequence shown here is derived from an EMBL/GenBank/DDBJ whole genome shotgun (WGS) entry which is preliminary data.</text>
</comment>
<dbReference type="Pfam" id="PF13385">
    <property type="entry name" value="Laminin_G_3"/>
    <property type="match status" value="1"/>
</dbReference>
<protein>
    <recommendedName>
        <fullName evidence="2">LamG-like jellyroll fold domain-containing protein</fullName>
    </recommendedName>
</protein>